<dbReference type="InterPro" id="IPR055414">
    <property type="entry name" value="LRR_R13L4/SHOC2-like"/>
</dbReference>
<evidence type="ECO:0000256" key="12">
    <source>
        <dbReference type="ARBA" id="ARBA00023180"/>
    </source>
</evidence>
<evidence type="ECO:0000313" key="16">
    <source>
        <dbReference type="Proteomes" id="UP001515500"/>
    </source>
</evidence>
<feature type="domain" description="Disease resistance R13L4/SHOC-2-like LRR" evidence="15">
    <location>
        <begin position="110"/>
        <end position="221"/>
    </location>
</feature>
<keyword evidence="5" id="KW-0433">Leucine-rich repeat</keyword>
<dbReference type="FunFam" id="3.80.10.10:FF:000400">
    <property type="entry name" value="Nuclear pore complex protein NUP107"/>
    <property type="match status" value="1"/>
</dbReference>
<keyword evidence="4" id="KW-1003">Cell membrane</keyword>
<dbReference type="PANTHER" id="PTHR27004">
    <property type="entry name" value="RECEPTOR-LIKE PROTEIN 12 ISOFORM X1"/>
    <property type="match status" value="1"/>
</dbReference>
<name>A0AB40AYT4_DIOCR</name>
<evidence type="ECO:0000256" key="3">
    <source>
        <dbReference type="ARBA" id="ARBA00009592"/>
    </source>
</evidence>
<feature type="domain" description="Leucine-rich repeat-containing N-terminal plant-type" evidence="14">
    <location>
        <begin position="47"/>
        <end position="83"/>
    </location>
</feature>
<keyword evidence="8" id="KW-0677">Repeat</keyword>
<evidence type="ECO:0000256" key="7">
    <source>
        <dbReference type="ARBA" id="ARBA00022729"/>
    </source>
</evidence>
<evidence type="ECO:0000256" key="1">
    <source>
        <dbReference type="ARBA" id="ARBA00004236"/>
    </source>
</evidence>
<evidence type="ECO:0000256" key="10">
    <source>
        <dbReference type="ARBA" id="ARBA00023136"/>
    </source>
</evidence>
<keyword evidence="7" id="KW-0732">Signal</keyword>
<keyword evidence="16" id="KW-1185">Reference proteome</keyword>
<evidence type="ECO:0000256" key="4">
    <source>
        <dbReference type="ARBA" id="ARBA00022475"/>
    </source>
</evidence>
<keyword evidence="10" id="KW-0472">Membrane</keyword>
<keyword evidence="12" id="KW-0325">Glycoprotein</keyword>
<protein>
    <submittedName>
        <fullName evidence="17">MDIS1-interacting receptor like kinase 2-like</fullName>
    </submittedName>
</protein>
<dbReference type="Pfam" id="PF08263">
    <property type="entry name" value="LRRNT_2"/>
    <property type="match status" value="1"/>
</dbReference>
<keyword evidence="6" id="KW-0812">Transmembrane</keyword>
<comment type="similarity">
    <text evidence="3">Belongs to the RLP family.</text>
</comment>
<organism evidence="16 17">
    <name type="scientific">Dioscorea cayennensis subsp. rotundata</name>
    <name type="common">White Guinea yam</name>
    <name type="synonym">Dioscorea rotundata</name>
    <dbReference type="NCBI Taxonomy" id="55577"/>
    <lineage>
        <taxon>Eukaryota</taxon>
        <taxon>Viridiplantae</taxon>
        <taxon>Streptophyta</taxon>
        <taxon>Embryophyta</taxon>
        <taxon>Tracheophyta</taxon>
        <taxon>Spermatophyta</taxon>
        <taxon>Magnoliopsida</taxon>
        <taxon>Liliopsida</taxon>
        <taxon>Dioscoreales</taxon>
        <taxon>Dioscoreaceae</taxon>
        <taxon>Dioscorea</taxon>
    </lineage>
</organism>
<dbReference type="GO" id="GO:0005886">
    <property type="term" value="C:plasma membrane"/>
    <property type="evidence" value="ECO:0007669"/>
    <property type="project" value="UniProtKB-SubCell"/>
</dbReference>
<dbReference type="InterPro" id="IPR003591">
    <property type="entry name" value="Leu-rich_rpt_typical-subtyp"/>
</dbReference>
<reference evidence="17" key="1">
    <citation type="submission" date="2025-08" db="UniProtKB">
        <authorList>
            <consortium name="RefSeq"/>
        </authorList>
    </citation>
    <scope>IDENTIFICATION</scope>
</reference>
<dbReference type="InterPro" id="IPR013210">
    <property type="entry name" value="LRR_N_plant-typ"/>
</dbReference>
<dbReference type="PANTHER" id="PTHR27004:SF392">
    <property type="entry name" value="OS04G0677200 PROTEIN"/>
    <property type="match status" value="1"/>
</dbReference>
<sequence length="326" mass="36145">MESWLPSKFTTIRPAEILMIVLLSQLVILFSNLCFPVPITVTASRIESQGRALLQWKASLETQDLLHTWMSTVSPCNWTGITCRYDGHLMLTITKVQLRELGLEGKLETLNFSSLPSLRVLDLNGNHIYGSILEAISGLSKLINLDLSVNKLRGIIPSELGNLTRLKTLWLSQNQISGSIPPSFGKLMNMNLLAISKNFLVGSIPPVFRNLTKLKGLYLWSNKLSGSIPSEIGNLVSLIGLDISNNQITKLIPPLGSLKSLTGLALSHNYLFGKVPDEFTNLTNLNNLQLVNDNLSGNLPQDLPEEVYLTNLLWHIIISKVPFPRV</sequence>
<keyword evidence="9" id="KW-1133">Transmembrane helix</keyword>
<keyword evidence="11" id="KW-0675">Receptor</keyword>
<evidence type="ECO:0000256" key="11">
    <source>
        <dbReference type="ARBA" id="ARBA00023170"/>
    </source>
</evidence>
<dbReference type="AlphaFoldDB" id="A0AB40AYT4"/>
<gene>
    <name evidence="17" type="primary">LOC120256216</name>
</gene>
<evidence type="ECO:0000259" key="15">
    <source>
        <dbReference type="Pfam" id="PF23598"/>
    </source>
</evidence>
<dbReference type="Gene3D" id="3.80.10.10">
    <property type="entry name" value="Ribonuclease Inhibitor"/>
    <property type="match status" value="2"/>
</dbReference>
<evidence type="ECO:0000313" key="17">
    <source>
        <dbReference type="RefSeq" id="XP_039119884.1"/>
    </source>
</evidence>
<dbReference type="FunFam" id="3.80.10.10:FF:000383">
    <property type="entry name" value="Leucine-rich repeat receptor protein kinase EMS1"/>
    <property type="match status" value="1"/>
</dbReference>
<dbReference type="Pfam" id="PF23598">
    <property type="entry name" value="LRR_14"/>
    <property type="match status" value="1"/>
</dbReference>
<proteinExistence type="inferred from homology"/>
<dbReference type="InterPro" id="IPR001611">
    <property type="entry name" value="Leu-rich_rpt"/>
</dbReference>
<dbReference type="SMART" id="SM00369">
    <property type="entry name" value="LRR_TYP"/>
    <property type="match status" value="5"/>
</dbReference>
<dbReference type="SUPFAM" id="SSF52058">
    <property type="entry name" value="L domain-like"/>
    <property type="match status" value="1"/>
</dbReference>
<evidence type="ECO:0000256" key="2">
    <source>
        <dbReference type="ARBA" id="ARBA00004479"/>
    </source>
</evidence>
<dbReference type="PROSITE" id="PS51450">
    <property type="entry name" value="LRR"/>
    <property type="match status" value="2"/>
</dbReference>
<evidence type="ECO:0000256" key="5">
    <source>
        <dbReference type="ARBA" id="ARBA00022614"/>
    </source>
</evidence>
<evidence type="ECO:0000256" key="9">
    <source>
        <dbReference type="ARBA" id="ARBA00022989"/>
    </source>
</evidence>
<dbReference type="GeneID" id="120256216"/>
<accession>A0AB40AYT4</accession>
<evidence type="ECO:0000259" key="14">
    <source>
        <dbReference type="Pfam" id="PF08263"/>
    </source>
</evidence>
<dbReference type="Proteomes" id="UP001515500">
    <property type="component" value="Unplaced"/>
</dbReference>
<evidence type="ECO:0000256" key="8">
    <source>
        <dbReference type="ARBA" id="ARBA00022737"/>
    </source>
</evidence>
<dbReference type="InterPro" id="IPR032675">
    <property type="entry name" value="LRR_dom_sf"/>
</dbReference>
<evidence type="ECO:0000256" key="6">
    <source>
        <dbReference type="ARBA" id="ARBA00022692"/>
    </source>
</evidence>
<dbReference type="Pfam" id="PF00560">
    <property type="entry name" value="LRR_1"/>
    <property type="match status" value="2"/>
</dbReference>
<evidence type="ECO:0000256" key="13">
    <source>
        <dbReference type="ARBA" id="ARBA00037847"/>
    </source>
</evidence>
<comment type="subcellular location">
    <subcellularLocation>
        <location evidence="1">Cell membrane</location>
    </subcellularLocation>
    <subcellularLocation>
        <location evidence="13">Endomembrane system</location>
        <topology evidence="13">Single-pass membrane protein</topology>
    </subcellularLocation>
    <subcellularLocation>
        <location evidence="2">Membrane</location>
        <topology evidence="2">Single-pass type I membrane protein</topology>
    </subcellularLocation>
</comment>
<dbReference type="RefSeq" id="XP_039119884.1">
    <property type="nucleotide sequence ID" value="XM_039263950.1"/>
</dbReference>